<dbReference type="InterPro" id="IPR022278">
    <property type="entry name" value="Pser_aminoTfrase"/>
</dbReference>
<keyword evidence="4 12" id="KW-0032">Aminotransferase</keyword>
<dbReference type="InterPro" id="IPR020578">
    <property type="entry name" value="Aminotrans_V_PyrdxlP_BS"/>
</dbReference>
<keyword evidence="5 12" id="KW-0028">Amino-acid biosynthesis</keyword>
<dbReference type="HAMAP" id="MF_00160">
    <property type="entry name" value="SerC_aminotrans_5"/>
    <property type="match status" value="1"/>
</dbReference>
<comment type="similarity">
    <text evidence="3">Belongs to the class-V pyridoxal-phosphate-dependent aminotransferase family. SerC subfamily.</text>
</comment>
<dbReference type="InterPro" id="IPR000192">
    <property type="entry name" value="Aminotrans_V_dom"/>
</dbReference>
<name>A0A367XM77_9ASCO</name>
<evidence type="ECO:0000256" key="10">
    <source>
        <dbReference type="ARBA" id="ARBA00049007"/>
    </source>
</evidence>
<dbReference type="AlphaFoldDB" id="A0A367XM77"/>
<evidence type="ECO:0000256" key="3">
    <source>
        <dbReference type="ARBA" id="ARBA00006904"/>
    </source>
</evidence>
<evidence type="ECO:0000256" key="1">
    <source>
        <dbReference type="ARBA" id="ARBA00001933"/>
    </source>
</evidence>
<evidence type="ECO:0000313" key="14">
    <source>
        <dbReference type="EMBL" id="RCK54757.1"/>
    </source>
</evidence>
<dbReference type="PANTHER" id="PTHR43247:SF1">
    <property type="entry name" value="PHOSPHOSERINE AMINOTRANSFERASE"/>
    <property type="match status" value="1"/>
</dbReference>
<evidence type="ECO:0000256" key="5">
    <source>
        <dbReference type="ARBA" id="ARBA00022605"/>
    </source>
</evidence>
<gene>
    <name evidence="14" type="primary">SER1_1</name>
    <name evidence="14" type="ORF">Cantr_04179</name>
</gene>
<dbReference type="PROSITE" id="PS00595">
    <property type="entry name" value="AA_TRANSFER_CLASS_5"/>
    <property type="match status" value="1"/>
</dbReference>
<dbReference type="UniPathway" id="UPA00135">
    <property type="reaction ID" value="UER00197"/>
</dbReference>
<dbReference type="Proteomes" id="UP000253472">
    <property type="component" value="Unassembled WGS sequence"/>
</dbReference>
<evidence type="ECO:0000256" key="8">
    <source>
        <dbReference type="ARBA" id="ARBA00023299"/>
    </source>
</evidence>
<comment type="catalytic activity">
    <reaction evidence="9">
        <text>4-(phosphooxy)-L-threonine + 2-oxoglutarate = (R)-3-hydroxy-2-oxo-4-phosphooxybutanoate + L-glutamate</text>
        <dbReference type="Rhea" id="RHEA:16573"/>
        <dbReference type="ChEBI" id="CHEBI:16810"/>
        <dbReference type="ChEBI" id="CHEBI:29985"/>
        <dbReference type="ChEBI" id="CHEBI:58452"/>
        <dbReference type="ChEBI" id="CHEBI:58538"/>
        <dbReference type="EC" id="2.6.1.52"/>
    </reaction>
</comment>
<keyword evidence="15" id="KW-1185">Reference proteome</keyword>
<dbReference type="FunFam" id="3.40.640.10:FF:000082">
    <property type="entry name" value="Phosphoserine aminotransferase"/>
    <property type="match status" value="1"/>
</dbReference>
<dbReference type="STRING" id="5486.A0A367XM77"/>
<evidence type="ECO:0000256" key="9">
    <source>
        <dbReference type="ARBA" id="ARBA00047630"/>
    </source>
</evidence>
<dbReference type="GO" id="GO:0006564">
    <property type="term" value="P:L-serine biosynthetic process"/>
    <property type="evidence" value="ECO:0007669"/>
    <property type="project" value="UniProtKB-KW"/>
</dbReference>
<dbReference type="OrthoDB" id="1703350at2759"/>
<comment type="caution">
    <text evidence="14">The sequence shown here is derived from an EMBL/GenBank/DDBJ whole genome shotgun (WGS) entry which is preliminary data.</text>
</comment>
<sequence length="392" mass="43138">MSEQRTLDREEPNYFGAGPALLPTSVLQQAAYDLISYEGDNIGIGEISHRSKPAIKVIDDTKANLAKLLNIPDTHEVFFMQGGGTTGFSSIAYNLFANYAKKTGKKGRAAYAVTGSWSKKSSEEAERLGFDVDVVVNTKSENFGNIPPYSEWKPIGKDTAYLYVCDNETVHGIEFKDIPGADYLPEGVELVADMSSNILSKKIDVSKYGVIMAGAQKNIGLAGLTIYIVKKSLLEQASDDELRQLNIPLSPIAFHYPTVVKNNSAYNTIPIFTCYILKLVTDKLLQEGGIQHMEDVNKQKAKILYEALEAYPEFYSLPVTNAKVRSNMNVVFRLPSEELEAKFIKEAADRRLAGLKGHRSVGGMRASIYNAVSLESVQALVDLVNDFVKANA</sequence>
<comment type="catalytic activity">
    <reaction evidence="10 12">
        <text>O-phospho-L-serine + 2-oxoglutarate = 3-phosphooxypyruvate + L-glutamate</text>
        <dbReference type="Rhea" id="RHEA:14329"/>
        <dbReference type="ChEBI" id="CHEBI:16810"/>
        <dbReference type="ChEBI" id="CHEBI:18110"/>
        <dbReference type="ChEBI" id="CHEBI:29985"/>
        <dbReference type="ChEBI" id="CHEBI:57524"/>
        <dbReference type="EC" id="2.6.1.52"/>
    </reaction>
</comment>
<dbReference type="GO" id="GO:0004648">
    <property type="term" value="F:O-phospho-L-serine:2-oxoglutarate aminotransferase activity"/>
    <property type="evidence" value="ECO:0007669"/>
    <property type="project" value="UniProtKB-EC"/>
</dbReference>
<dbReference type="Gene3D" id="3.90.1150.10">
    <property type="entry name" value="Aspartate Aminotransferase, domain 1"/>
    <property type="match status" value="1"/>
</dbReference>
<dbReference type="InterPro" id="IPR015421">
    <property type="entry name" value="PyrdxlP-dep_Trfase_major"/>
</dbReference>
<evidence type="ECO:0000256" key="12">
    <source>
        <dbReference type="RuleBase" id="RU004505"/>
    </source>
</evidence>
<keyword evidence="6 12" id="KW-0808">Transferase</keyword>
<dbReference type="NCBIfam" id="TIGR01364">
    <property type="entry name" value="serC_1"/>
    <property type="match status" value="1"/>
</dbReference>
<dbReference type="SUPFAM" id="SSF53383">
    <property type="entry name" value="PLP-dependent transferases"/>
    <property type="match status" value="1"/>
</dbReference>
<evidence type="ECO:0000256" key="4">
    <source>
        <dbReference type="ARBA" id="ARBA00022576"/>
    </source>
</evidence>
<dbReference type="GO" id="GO:0005737">
    <property type="term" value="C:cytoplasm"/>
    <property type="evidence" value="ECO:0007669"/>
    <property type="project" value="TreeGrafter"/>
</dbReference>
<evidence type="ECO:0000256" key="7">
    <source>
        <dbReference type="ARBA" id="ARBA00022898"/>
    </source>
</evidence>
<accession>A0A367XM77</accession>
<evidence type="ECO:0000256" key="11">
    <source>
        <dbReference type="RuleBase" id="RU004504"/>
    </source>
</evidence>
<evidence type="ECO:0000256" key="2">
    <source>
        <dbReference type="ARBA" id="ARBA00005099"/>
    </source>
</evidence>
<evidence type="ECO:0000259" key="13">
    <source>
        <dbReference type="Pfam" id="PF00266"/>
    </source>
</evidence>
<dbReference type="InterPro" id="IPR015422">
    <property type="entry name" value="PyrdxlP-dep_Trfase_small"/>
</dbReference>
<feature type="domain" description="Aminotransferase class V" evidence="13">
    <location>
        <begin position="15"/>
        <end position="380"/>
    </location>
</feature>
<dbReference type="EC" id="2.6.1.52" evidence="12"/>
<protein>
    <recommendedName>
        <fullName evidence="12">Phosphoserine aminotransferase</fullName>
        <ecNumber evidence="12">2.6.1.52</ecNumber>
    </recommendedName>
</protein>
<keyword evidence="8 12" id="KW-0718">Serine biosynthesis</keyword>
<dbReference type="Pfam" id="PF00266">
    <property type="entry name" value="Aminotran_5"/>
    <property type="match status" value="1"/>
</dbReference>
<organism evidence="14 15">
    <name type="scientific">Candida viswanathii</name>
    <dbReference type="NCBI Taxonomy" id="5486"/>
    <lineage>
        <taxon>Eukaryota</taxon>
        <taxon>Fungi</taxon>
        <taxon>Dikarya</taxon>
        <taxon>Ascomycota</taxon>
        <taxon>Saccharomycotina</taxon>
        <taxon>Pichiomycetes</taxon>
        <taxon>Debaryomycetaceae</taxon>
        <taxon>Candida/Lodderomyces clade</taxon>
        <taxon>Candida</taxon>
    </lineage>
</organism>
<dbReference type="NCBIfam" id="NF003764">
    <property type="entry name" value="PRK05355.1"/>
    <property type="match status" value="1"/>
</dbReference>
<evidence type="ECO:0000313" key="15">
    <source>
        <dbReference type="Proteomes" id="UP000253472"/>
    </source>
</evidence>
<reference evidence="14 15" key="1">
    <citation type="submission" date="2018-06" db="EMBL/GenBank/DDBJ databases">
        <title>Whole genome sequencing of Candida tropicalis (genome annotated by CSBL at Korea University).</title>
        <authorList>
            <person name="Ahn J."/>
        </authorList>
    </citation>
    <scope>NUCLEOTIDE SEQUENCE [LARGE SCALE GENOMIC DNA]</scope>
    <source>
        <strain evidence="14 15">ATCC 20962</strain>
    </source>
</reference>
<dbReference type="Gene3D" id="3.40.640.10">
    <property type="entry name" value="Type I PLP-dependent aspartate aminotransferase-like (Major domain)"/>
    <property type="match status" value="1"/>
</dbReference>
<comment type="cofactor">
    <cofactor evidence="1 11">
        <name>pyridoxal 5'-phosphate</name>
        <dbReference type="ChEBI" id="CHEBI:597326"/>
    </cofactor>
</comment>
<dbReference type="InterPro" id="IPR015424">
    <property type="entry name" value="PyrdxlP-dep_Trfase"/>
</dbReference>
<dbReference type="EMBL" id="QLNQ01000030">
    <property type="protein sequence ID" value="RCK54757.1"/>
    <property type="molecule type" value="Genomic_DNA"/>
</dbReference>
<dbReference type="GO" id="GO:0030170">
    <property type="term" value="F:pyridoxal phosphate binding"/>
    <property type="evidence" value="ECO:0007669"/>
    <property type="project" value="TreeGrafter"/>
</dbReference>
<comment type="pathway">
    <text evidence="2 12">Amino-acid biosynthesis; L-serine biosynthesis; L-serine from 3-phospho-D-glycerate: step 2/3.</text>
</comment>
<evidence type="ECO:0000256" key="6">
    <source>
        <dbReference type="ARBA" id="ARBA00022679"/>
    </source>
</evidence>
<dbReference type="PANTHER" id="PTHR43247">
    <property type="entry name" value="PHOSPHOSERINE AMINOTRANSFERASE"/>
    <property type="match status" value="1"/>
</dbReference>
<dbReference type="PIRSF" id="PIRSF000525">
    <property type="entry name" value="SerC"/>
    <property type="match status" value="1"/>
</dbReference>
<keyword evidence="7" id="KW-0663">Pyridoxal phosphate</keyword>
<dbReference type="FunFam" id="3.90.1150.10:FF:000006">
    <property type="entry name" value="Phosphoserine aminotransferase"/>
    <property type="match status" value="1"/>
</dbReference>
<proteinExistence type="inferred from homology"/>